<accession>A0A7G3GBP7</accession>
<name>A0A7G3GBP7_9NEIS</name>
<gene>
    <name evidence="1" type="ORF">C1H71_13640</name>
</gene>
<protein>
    <submittedName>
        <fullName evidence="1">Uncharacterized protein</fullName>
    </submittedName>
</protein>
<dbReference type="Proteomes" id="UP000515917">
    <property type="component" value="Chromosome"/>
</dbReference>
<evidence type="ECO:0000313" key="2">
    <source>
        <dbReference type="Proteomes" id="UP000515917"/>
    </source>
</evidence>
<dbReference type="RefSeq" id="WP_130107012.1">
    <property type="nucleotide sequence ID" value="NZ_CP025781.1"/>
</dbReference>
<dbReference type="KEGG" id="ifl:C1H71_13640"/>
<sequence length="107" mass="11026">MNITENILSQPPAVPVLPAPLTMISKPVGYSVSPITIDASGSITAYVNVQVDNGAAGMVSIGTQNHYLPADEAVVVLSAQASPGQTVIQLLSAEIIKALKAKGLIQF</sequence>
<organism evidence="1 2">
    <name type="scientific">Iodobacter fluviatilis</name>
    <dbReference type="NCBI Taxonomy" id="537"/>
    <lineage>
        <taxon>Bacteria</taxon>
        <taxon>Pseudomonadati</taxon>
        <taxon>Pseudomonadota</taxon>
        <taxon>Betaproteobacteria</taxon>
        <taxon>Neisseriales</taxon>
        <taxon>Chitinibacteraceae</taxon>
        <taxon>Iodobacter</taxon>
    </lineage>
</organism>
<keyword evidence="2" id="KW-1185">Reference proteome</keyword>
<evidence type="ECO:0000313" key="1">
    <source>
        <dbReference type="EMBL" id="QBC44472.1"/>
    </source>
</evidence>
<proteinExistence type="predicted"/>
<reference evidence="1 2" key="1">
    <citation type="submission" date="2018-01" db="EMBL/GenBank/DDBJ databases">
        <title>Genome sequence of Iodobacter sp. strain PCH194 isolated from Indian Trans-Himalaya.</title>
        <authorList>
            <person name="Kumar V."/>
            <person name="Thakur V."/>
            <person name="Kumar S."/>
            <person name="Singh D."/>
        </authorList>
    </citation>
    <scope>NUCLEOTIDE SEQUENCE [LARGE SCALE GENOMIC DNA]</scope>
    <source>
        <strain evidence="1 2">PCH194</strain>
    </source>
</reference>
<dbReference type="EMBL" id="CP025781">
    <property type="protein sequence ID" value="QBC44472.1"/>
    <property type="molecule type" value="Genomic_DNA"/>
</dbReference>
<dbReference type="AlphaFoldDB" id="A0A7G3GBP7"/>